<name>A0A4V2V4L2_9HYPH</name>
<evidence type="ECO:0000313" key="1">
    <source>
        <dbReference type="EMBL" id="TCT40943.1"/>
    </source>
</evidence>
<dbReference type="Proteomes" id="UP000295097">
    <property type="component" value="Unassembled WGS sequence"/>
</dbReference>
<dbReference type="EMBL" id="SMAR01000008">
    <property type="protein sequence ID" value="TCT40943.1"/>
    <property type="molecule type" value="Genomic_DNA"/>
</dbReference>
<gene>
    <name evidence="1" type="ORF">EDC90_100883</name>
</gene>
<sequence length="105" mass="11629">MQDFKTELGIARQLRDAVPRLKDDPLASAIVAMAITGNACDSRSAATRLELEHAIVLRAVNMLCTAPAILKITRRNSKTARLYYEVMPEHLACLNDSLKARFKSS</sequence>
<evidence type="ECO:0008006" key="3">
    <source>
        <dbReference type="Google" id="ProtNLM"/>
    </source>
</evidence>
<proteinExistence type="predicted"/>
<organism evidence="1 2">
    <name type="scientific">Martelella mediterranea</name>
    <dbReference type="NCBI Taxonomy" id="293089"/>
    <lineage>
        <taxon>Bacteria</taxon>
        <taxon>Pseudomonadati</taxon>
        <taxon>Pseudomonadota</taxon>
        <taxon>Alphaproteobacteria</taxon>
        <taxon>Hyphomicrobiales</taxon>
        <taxon>Aurantimonadaceae</taxon>
        <taxon>Martelella</taxon>
    </lineage>
</organism>
<comment type="caution">
    <text evidence="1">The sequence shown here is derived from an EMBL/GenBank/DDBJ whole genome shotgun (WGS) entry which is preliminary data.</text>
</comment>
<evidence type="ECO:0000313" key="2">
    <source>
        <dbReference type="Proteomes" id="UP000295097"/>
    </source>
</evidence>
<keyword evidence="2" id="KW-1185">Reference proteome</keyword>
<reference evidence="1 2" key="1">
    <citation type="submission" date="2019-03" db="EMBL/GenBank/DDBJ databases">
        <title>Freshwater and sediment microbial communities from various areas in North America, analyzing microbe dynamics in response to fracking.</title>
        <authorList>
            <person name="Lamendella R."/>
        </authorList>
    </citation>
    <scope>NUCLEOTIDE SEQUENCE [LARGE SCALE GENOMIC DNA]</scope>
    <source>
        <strain evidence="1 2">175.2</strain>
    </source>
</reference>
<dbReference type="RefSeq" id="WP_132310175.1">
    <property type="nucleotide sequence ID" value="NZ_SMAR01000008.1"/>
</dbReference>
<dbReference type="OrthoDB" id="7365132at2"/>
<protein>
    <recommendedName>
        <fullName evidence="3">ArsR family transcriptional regulator</fullName>
    </recommendedName>
</protein>
<dbReference type="AlphaFoldDB" id="A0A4V2V4L2"/>
<accession>A0A4V2V4L2</accession>